<dbReference type="Pfam" id="PF07714">
    <property type="entry name" value="PK_Tyr_Ser-Thr"/>
    <property type="match status" value="1"/>
</dbReference>
<dbReference type="PANTHER" id="PTHR45832:SF22">
    <property type="entry name" value="SERINE_THREONINE-PROTEIN KINASE SAMKA-RELATED"/>
    <property type="match status" value="1"/>
</dbReference>
<reference evidence="5 6" key="1">
    <citation type="submission" date="2017-11" db="EMBL/GenBank/DDBJ databases">
        <title>The genome of Rhizophagus clarus HR1 reveals common genetic basis of auxotrophy among arbuscular mycorrhizal fungi.</title>
        <authorList>
            <person name="Kobayashi Y."/>
        </authorList>
    </citation>
    <scope>NUCLEOTIDE SEQUENCE [LARGE SCALE GENOMIC DNA]</scope>
    <source>
        <strain evidence="5 6">HR1</strain>
    </source>
</reference>
<dbReference type="AlphaFoldDB" id="A0A2Z6QQV6"/>
<dbReference type="Gene3D" id="1.10.510.10">
    <property type="entry name" value="Transferase(Phosphotransferase) domain 1"/>
    <property type="match status" value="1"/>
</dbReference>
<dbReference type="PROSITE" id="PS50011">
    <property type="entry name" value="PROTEIN_KINASE_DOM"/>
    <property type="match status" value="1"/>
</dbReference>
<evidence type="ECO:0000256" key="3">
    <source>
        <dbReference type="ARBA" id="ARBA00022840"/>
    </source>
</evidence>
<keyword evidence="2" id="KW-0547">Nucleotide-binding</keyword>
<sequence length="755" mass="90041">MQLKIHYYYDIIVEWISYNQLNNIKKLEKDEFSTIYSSIWKDGLLKYDRNKDEYSRDQDIKVNLNCLHNSQNVTNEFLNEIETYFDDDYLYGISQNPDTKDYILVLQNVYCNKCSKRFTDEHNLWCKSCHINDLENKFTNWTSGNEKIDNLIREMQLEINYYHSIIIEWILYDQFKDIKKCLHDSQNISNEFLIETYFNGNNLYGITQNSETKDYILVLQNVYCDKCGKQFTNKQNKWCKSCQIDDLEKKSTKWTSGNEKIDNLIREKQLKINYYNDIIVEWIPYDQFSNIKELEKDEFTTRCSATWKDGPLNYDIIKYEYTRIQNKKINLKCLHNSQNVNNEFLIEFKKYSTRFYSYNKFKIYGISQNPDIKDYILVLQNVYCDKCGKCFTDKYGIWCKSCQINDIASWTSGNEKIDNLVQEMRVKINNPYDTVFEWIPYDQFSNIKELGTDEFATIYSAIWKDDPLYYNISKYKIYTRKQNSKIKVYSIENHKDYFSNKILKIYGISQNPDTKEYIMVLDYAKGGNFNDWMDKNYNDFSWSRKFIILFNIIRGLEKIHQKQMVHRDFHTGNINDYMNDSIIYISDMGLCGEVNNIDQNQNDNIYGVIPYVAPEVLKGKPYTQAADIYSFVLNICNGVRPKINVPKAPKCYIDLMKKCLDSNPDNRPKATEILKFIRLFIDSYKYDNLDLHHEIAKQFKEAEEYRITRLSSDAITLHPQAIYKSRLLYPFTKNLPNYDIDNNTVEVIDFTKLVI</sequence>
<evidence type="ECO:0000256" key="1">
    <source>
        <dbReference type="ARBA" id="ARBA00008874"/>
    </source>
</evidence>
<name>A0A2Z6QQV6_9GLOM</name>
<comment type="caution">
    <text evidence="5">The sequence shown here is derived from an EMBL/GenBank/DDBJ whole genome shotgun (WGS) entry which is preliminary data.</text>
</comment>
<protein>
    <recommendedName>
        <fullName evidence="4">Protein kinase domain-containing protein</fullName>
    </recommendedName>
</protein>
<dbReference type="InterPro" id="IPR000719">
    <property type="entry name" value="Prot_kinase_dom"/>
</dbReference>
<dbReference type="SUPFAM" id="SSF56112">
    <property type="entry name" value="Protein kinase-like (PK-like)"/>
    <property type="match status" value="1"/>
</dbReference>
<keyword evidence="3" id="KW-0067">ATP-binding</keyword>
<dbReference type="GO" id="GO:0005524">
    <property type="term" value="F:ATP binding"/>
    <property type="evidence" value="ECO:0007669"/>
    <property type="project" value="UniProtKB-KW"/>
</dbReference>
<gene>
    <name evidence="5" type="ORF">RclHR1_00100032</name>
</gene>
<accession>A0A2Z6QQV6</accession>
<dbReference type="InterPro" id="IPR051931">
    <property type="entry name" value="PAK3-like"/>
</dbReference>
<evidence type="ECO:0000259" key="4">
    <source>
        <dbReference type="PROSITE" id="PS50011"/>
    </source>
</evidence>
<dbReference type="InterPro" id="IPR001245">
    <property type="entry name" value="Ser-Thr/Tyr_kinase_cat_dom"/>
</dbReference>
<dbReference type="InterPro" id="IPR011009">
    <property type="entry name" value="Kinase-like_dom_sf"/>
</dbReference>
<evidence type="ECO:0000256" key="2">
    <source>
        <dbReference type="ARBA" id="ARBA00022741"/>
    </source>
</evidence>
<comment type="similarity">
    <text evidence="1">Belongs to the protein kinase superfamily. STE Ser/Thr protein kinase family. STE20 subfamily.</text>
</comment>
<dbReference type="Proteomes" id="UP000247702">
    <property type="component" value="Unassembled WGS sequence"/>
</dbReference>
<feature type="domain" description="Protein kinase" evidence="4">
    <location>
        <begin position="444"/>
        <end position="681"/>
    </location>
</feature>
<proteinExistence type="inferred from homology"/>
<evidence type="ECO:0000313" key="6">
    <source>
        <dbReference type="Proteomes" id="UP000247702"/>
    </source>
</evidence>
<evidence type="ECO:0000313" key="5">
    <source>
        <dbReference type="EMBL" id="GBB83228.1"/>
    </source>
</evidence>
<organism evidence="5 6">
    <name type="scientific">Rhizophagus clarus</name>
    <dbReference type="NCBI Taxonomy" id="94130"/>
    <lineage>
        <taxon>Eukaryota</taxon>
        <taxon>Fungi</taxon>
        <taxon>Fungi incertae sedis</taxon>
        <taxon>Mucoromycota</taxon>
        <taxon>Glomeromycotina</taxon>
        <taxon>Glomeromycetes</taxon>
        <taxon>Glomerales</taxon>
        <taxon>Glomeraceae</taxon>
        <taxon>Rhizophagus</taxon>
    </lineage>
</organism>
<keyword evidence="6" id="KW-1185">Reference proteome</keyword>
<dbReference type="EMBL" id="BEXD01000002">
    <property type="protein sequence ID" value="GBB83228.1"/>
    <property type="molecule type" value="Genomic_DNA"/>
</dbReference>
<dbReference type="PANTHER" id="PTHR45832">
    <property type="entry name" value="SERINE/THREONINE-PROTEIN KINASE SAMKA-RELATED-RELATED"/>
    <property type="match status" value="1"/>
</dbReference>
<dbReference type="GO" id="GO:0004672">
    <property type="term" value="F:protein kinase activity"/>
    <property type="evidence" value="ECO:0007669"/>
    <property type="project" value="InterPro"/>
</dbReference>